<dbReference type="Proteomes" id="UP001497644">
    <property type="component" value="Chromosome 13"/>
</dbReference>
<accession>A0AAV2NF43</accession>
<keyword evidence="5" id="KW-1185">Reference proteome</keyword>
<evidence type="ECO:0000256" key="1">
    <source>
        <dbReference type="SAM" id="Coils"/>
    </source>
</evidence>
<evidence type="ECO:0000313" key="5">
    <source>
        <dbReference type="Proteomes" id="UP001497644"/>
    </source>
</evidence>
<organism evidence="4 5">
    <name type="scientific">Lasius platythorax</name>
    <dbReference type="NCBI Taxonomy" id="488582"/>
    <lineage>
        <taxon>Eukaryota</taxon>
        <taxon>Metazoa</taxon>
        <taxon>Ecdysozoa</taxon>
        <taxon>Arthropoda</taxon>
        <taxon>Hexapoda</taxon>
        <taxon>Insecta</taxon>
        <taxon>Pterygota</taxon>
        <taxon>Neoptera</taxon>
        <taxon>Endopterygota</taxon>
        <taxon>Hymenoptera</taxon>
        <taxon>Apocrita</taxon>
        <taxon>Aculeata</taxon>
        <taxon>Formicoidea</taxon>
        <taxon>Formicidae</taxon>
        <taxon>Formicinae</taxon>
        <taxon>Lasius</taxon>
        <taxon>Lasius</taxon>
    </lineage>
</organism>
<dbReference type="AlphaFoldDB" id="A0AAV2NF43"/>
<feature type="domain" description="Myb/SANT-like DNA-binding" evidence="3">
    <location>
        <begin position="98"/>
        <end position="186"/>
    </location>
</feature>
<name>A0AAV2NF43_9HYME</name>
<evidence type="ECO:0000313" key="4">
    <source>
        <dbReference type="EMBL" id="CAL1678011.1"/>
    </source>
</evidence>
<feature type="coiled-coil region" evidence="1">
    <location>
        <begin position="291"/>
        <end position="321"/>
    </location>
</feature>
<sequence>MKGYIKRDEEGRPIIDSNGFITISCEDDSLVFQLHLSEIDEKAEQMCFNVNGTDIYIDVYPWEMVENDSENDKVDTSANAEDKANVPSTSKSGNAHFPWCDASTKIFLKEYKLKKEMVKNRILKNMKNAYQEISKSLQDNGFTVSPLQVENRFKTLKRAYKNMIINNRRNGRGKYICSYEQDLDEIFSKNLLSDDTDIKEDYTESESGKITRNHQSQTILTRNATANAETVCNSGKNNEQYARLEAQHMKLIDNLQNYQRMIKSLITKMDNRSKTCNDTQNKILQICMEMHDMQKEAYARAEEQREKANLQREIRNNLLEEMLTILRSRQEA</sequence>
<keyword evidence="1" id="KW-0175">Coiled coil</keyword>
<reference evidence="4" key="1">
    <citation type="submission" date="2024-04" db="EMBL/GenBank/DDBJ databases">
        <authorList>
            <consortium name="Molecular Ecology Group"/>
        </authorList>
    </citation>
    <scope>NUCLEOTIDE SEQUENCE</scope>
</reference>
<dbReference type="Gene3D" id="1.10.10.60">
    <property type="entry name" value="Homeodomain-like"/>
    <property type="match status" value="1"/>
</dbReference>
<feature type="region of interest" description="Disordered" evidence="2">
    <location>
        <begin position="68"/>
        <end position="92"/>
    </location>
</feature>
<evidence type="ECO:0000259" key="3">
    <source>
        <dbReference type="Pfam" id="PF13837"/>
    </source>
</evidence>
<protein>
    <recommendedName>
        <fullName evidence="3">Myb/SANT-like DNA-binding domain-containing protein</fullName>
    </recommendedName>
</protein>
<feature type="compositionally biased region" description="Basic and acidic residues" evidence="2">
    <location>
        <begin position="70"/>
        <end position="84"/>
    </location>
</feature>
<gene>
    <name evidence="4" type="ORF">LPLAT_LOCUS3930</name>
</gene>
<dbReference type="InterPro" id="IPR044822">
    <property type="entry name" value="Myb_DNA-bind_4"/>
</dbReference>
<proteinExistence type="predicted"/>
<dbReference type="Pfam" id="PF13837">
    <property type="entry name" value="Myb_DNA-bind_4"/>
    <property type="match status" value="1"/>
</dbReference>
<evidence type="ECO:0000256" key="2">
    <source>
        <dbReference type="SAM" id="MobiDB-lite"/>
    </source>
</evidence>
<dbReference type="EMBL" id="OZ034836">
    <property type="protein sequence ID" value="CAL1678011.1"/>
    <property type="molecule type" value="Genomic_DNA"/>
</dbReference>